<feature type="domain" description="Long-tail fiber proximal subunit trimerization" evidence="6">
    <location>
        <begin position="376"/>
        <end position="464"/>
    </location>
</feature>
<protein>
    <submittedName>
        <fullName evidence="7">Putative tail fiber protein</fullName>
    </submittedName>
</protein>
<evidence type="ECO:0000313" key="8">
    <source>
        <dbReference type="Proteomes" id="UP000223875"/>
    </source>
</evidence>
<dbReference type="InterPro" id="IPR005604">
    <property type="entry name" value="Phage_T7_tail_fibre-like_N"/>
</dbReference>
<comment type="subcellular location">
    <subcellularLocation>
        <location evidence="1">Virion</location>
    </subcellularLocation>
</comment>
<evidence type="ECO:0000313" key="7">
    <source>
        <dbReference type="EMBL" id="AJT60790.1"/>
    </source>
</evidence>
<sequence length="628" mass="67698">MAAPTTVKVYPLDDVSRDFPVDFDYLAREFVVVTLLGNDRRELIQNSEYTFQTSTSIRTTETWGPTNGGYDNIEVRRVTSATERLVTFNDASILRASDLNLAELQTVHIAQEARDLVSDSLGVDDDGNLDARNRRIVNLGNPIDPQDAMTKEYYDSRVGETKDARDAAIAARDKAQQWATQLATPVEGADLSAKQYALNAKASENAAEADRATVAADKATVAADKATVAADKAIVAADKATVAADKATVAADKATVATDRASVESTAANVLQIEQNAQDAIDIANTFDTRLTAAETDADNAVTTANAAAAAAAGKMSADGSVPMSGSLRINTNNVENATVTLDADPGVYKGLLFRTDDKNRWTVYTNSEAETGAEAGSNFVVDRYKDDGTWTATVLNISRKTGNIVSTGGLTFADAALASDGYGQTRIKYGNYGTFWRQDGVNLYLMGTNSGNQAGGWNDYRPFMFNVTNGEVKINEGGHGGGTMMGYRLRIENRFGNSGEIQLRANDGYNFHMRGRNGAGMEWVNHEYNAVVAFMLNNGEFYFGTQGARLAVDGNVYMPMRGQWLNDALNSKVGVANCQWNSFVEERGPISSTYDAPAPQVLMGVRGGSGSATANFIFIRSVWIRNF</sequence>
<evidence type="ECO:0000256" key="4">
    <source>
        <dbReference type="ARBA" id="ARBA00022844"/>
    </source>
</evidence>
<proteinExistence type="predicted"/>
<name>A0A0U1ZHH3_9CAUD</name>
<evidence type="ECO:0000259" key="5">
    <source>
        <dbReference type="Pfam" id="PF03906"/>
    </source>
</evidence>
<dbReference type="Pfam" id="PF03906">
    <property type="entry name" value="Phage_T7_tail"/>
    <property type="match status" value="1"/>
</dbReference>
<organism evidence="7 8">
    <name type="scientific">Ralstonia phage phiITL-1</name>
    <dbReference type="NCBI Taxonomy" id="1597967"/>
    <lineage>
        <taxon>Viruses</taxon>
        <taxon>Duplodnaviria</taxon>
        <taxon>Heunggongvirae</taxon>
        <taxon>Uroviricota</taxon>
        <taxon>Caudoviricetes</taxon>
        <taxon>Autographivirales</taxon>
        <taxon>Autotranscriptaviridae</taxon>
        <taxon>Serkorvirus</taxon>
        <taxon>Serkorvirus ITL1</taxon>
    </lineage>
</organism>
<keyword evidence="4" id="KW-0946">Virion</keyword>
<dbReference type="InterPro" id="IPR048390">
    <property type="entry name" value="Gp34_trimer"/>
</dbReference>
<evidence type="ECO:0000259" key="6">
    <source>
        <dbReference type="Pfam" id="PF21446"/>
    </source>
</evidence>
<evidence type="ECO:0000256" key="2">
    <source>
        <dbReference type="ARBA" id="ARBA00022672"/>
    </source>
</evidence>
<feature type="domain" description="Bacteriophage T7 tail fibre protein-like N-terminal" evidence="5">
    <location>
        <begin position="4"/>
        <end position="131"/>
    </location>
</feature>
<dbReference type="GeneID" id="54975088"/>
<dbReference type="EMBL" id="KP343639">
    <property type="protein sequence ID" value="AJT60790.1"/>
    <property type="molecule type" value="Genomic_DNA"/>
</dbReference>
<reference evidence="7 8" key="1">
    <citation type="submission" date="2015-01" db="EMBL/GenBank/DDBJ databases">
        <title>Genomic characterization of bacteriophage ITL-1, lytic for Rasltonia solanacearum.</title>
        <authorList>
            <person name="Hernandez-Romano J."/>
            <person name="Martinez-Barnetche J."/>
            <person name="Tellez-Sosa J.M."/>
            <person name="Gomez-Barreto R.E."/>
            <person name="Teran-Leon I."/>
            <person name="Serrano-Plancarte R."/>
            <person name="Zavala-Padilla G."/>
            <person name="Estrada-Carrillo M."/>
        </authorList>
    </citation>
    <scope>NUCLEOTIDE SEQUENCE [LARGE SCALE GENOMIC DNA]</scope>
</reference>
<dbReference type="KEGG" id="vg:54975088"/>
<keyword evidence="3" id="KW-1227">Viral tail protein</keyword>
<accession>A0A0U1ZHH3</accession>
<dbReference type="Pfam" id="PF21446">
    <property type="entry name" value="Gp34_trimer"/>
    <property type="match status" value="1"/>
</dbReference>
<dbReference type="RefSeq" id="YP_009785042.1">
    <property type="nucleotide sequence ID" value="NC_047751.1"/>
</dbReference>
<evidence type="ECO:0000256" key="3">
    <source>
        <dbReference type="ARBA" id="ARBA00022732"/>
    </source>
</evidence>
<dbReference type="Proteomes" id="UP000223875">
    <property type="component" value="Segment"/>
</dbReference>
<evidence type="ECO:0000256" key="1">
    <source>
        <dbReference type="ARBA" id="ARBA00004328"/>
    </source>
</evidence>
<keyword evidence="8" id="KW-1185">Reference proteome</keyword>
<keyword evidence="2" id="KW-1230">Viral tail fiber protein</keyword>
<dbReference type="GO" id="GO:0098024">
    <property type="term" value="C:virus tail, fiber"/>
    <property type="evidence" value="ECO:0007669"/>
    <property type="project" value="UniProtKB-KW"/>
</dbReference>